<dbReference type="PANTHER" id="PTHR37312">
    <property type="entry name" value="MEMBRANE-BOUND ACYLTRANSFERASE YKRP-RELATED"/>
    <property type="match status" value="1"/>
</dbReference>
<feature type="transmembrane region" description="Helical" evidence="1">
    <location>
        <begin position="199"/>
        <end position="216"/>
    </location>
</feature>
<evidence type="ECO:0000313" key="4">
    <source>
        <dbReference type="Proteomes" id="UP000177092"/>
    </source>
</evidence>
<evidence type="ECO:0000259" key="2">
    <source>
        <dbReference type="Pfam" id="PF01757"/>
    </source>
</evidence>
<feature type="transmembrane region" description="Helical" evidence="1">
    <location>
        <begin position="319"/>
        <end position="343"/>
    </location>
</feature>
<feature type="transmembrane region" description="Helical" evidence="1">
    <location>
        <begin position="122"/>
        <end position="141"/>
    </location>
</feature>
<keyword evidence="1" id="KW-1133">Transmembrane helix</keyword>
<feature type="transmembrane region" description="Helical" evidence="1">
    <location>
        <begin position="270"/>
        <end position="294"/>
    </location>
</feature>
<accession>A0A1F6A9C7</accession>
<sequence>MQKNKRIGWIDIARGVGVLSIIFSHTGYLPLSAYLTPVIHTFMIPVFLFIGGYLFQPGANFLSFAKNKINKLLGAYVIFFLISSIIWFFIRSGYSSSILDIPYQTLLTGFVLGKGTMINGPLWFLTAYFSSLILVRSIYYWGEKRNRVNKLLLAFFFILLFLILKKETIFTPFSYDLVLLFSGYLLLGRLLYIYRKRLFTARFLLLTIIIFILGVFRNGETNIYSRVIHNPVLFIINSLSGSFLVLYFSQTLEKIFNKYLKFIKYTGRNSLVFFSIHWPAMQLSTFLLGLTGIINQTNSVATSTNFFFPTVGPSSQVTLIRLSLFISYTLVSLFSGWVVILFMNYKRG</sequence>
<feature type="transmembrane region" description="Helical" evidence="1">
    <location>
        <begin position="228"/>
        <end position="249"/>
    </location>
</feature>
<dbReference type="STRING" id="1798384.A3D03_04775"/>
<organism evidence="3 4">
    <name type="scientific">Candidatus Gottesmanbacteria bacterium RIFCSPHIGHO2_02_FULL_40_13</name>
    <dbReference type="NCBI Taxonomy" id="1798384"/>
    <lineage>
        <taxon>Bacteria</taxon>
        <taxon>Candidatus Gottesmaniibacteriota</taxon>
    </lineage>
</organism>
<dbReference type="Proteomes" id="UP000177092">
    <property type="component" value="Unassembled WGS sequence"/>
</dbReference>
<feature type="transmembrane region" description="Helical" evidence="1">
    <location>
        <begin position="12"/>
        <end position="30"/>
    </location>
</feature>
<protein>
    <recommendedName>
        <fullName evidence="2">Acyltransferase 3 domain-containing protein</fullName>
    </recommendedName>
</protein>
<keyword evidence="1" id="KW-0812">Transmembrane</keyword>
<comment type="caution">
    <text evidence="3">The sequence shown here is derived from an EMBL/GenBank/DDBJ whole genome shotgun (WGS) entry which is preliminary data.</text>
</comment>
<name>A0A1F6A9C7_9BACT</name>
<gene>
    <name evidence="3" type="ORF">A3D03_04775</name>
</gene>
<proteinExistence type="predicted"/>
<feature type="domain" description="Acyltransferase 3" evidence="2">
    <location>
        <begin position="8"/>
        <end position="310"/>
    </location>
</feature>
<feature type="transmembrane region" description="Helical" evidence="1">
    <location>
        <begin position="170"/>
        <end position="187"/>
    </location>
</feature>
<feature type="transmembrane region" description="Helical" evidence="1">
    <location>
        <begin position="42"/>
        <end position="65"/>
    </location>
</feature>
<dbReference type="GO" id="GO:0016747">
    <property type="term" value="F:acyltransferase activity, transferring groups other than amino-acyl groups"/>
    <property type="evidence" value="ECO:0007669"/>
    <property type="project" value="InterPro"/>
</dbReference>
<keyword evidence="1" id="KW-0472">Membrane</keyword>
<dbReference type="Pfam" id="PF01757">
    <property type="entry name" value="Acyl_transf_3"/>
    <property type="match status" value="1"/>
</dbReference>
<feature type="transmembrane region" description="Helical" evidence="1">
    <location>
        <begin position="148"/>
        <end position="164"/>
    </location>
</feature>
<evidence type="ECO:0000256" key="1">
    <source>
        <dbReference type="SAM" id="Phobius"/>
    </source>
</evidence>
<dbReference type="InterPro" id="IPR002656">
    <property type="entry name" value="Acyl_transf_3_dom"/>
</dbReference>
<reference evidence="3 4" key="1">
    <citation type="journal article" date="2016" name="Nat. Commun.">
        <title>Thousands of microbial genomes shed light on interconnected biogeochemical processes in an aquifer system.</title>
        <authorList>
            <person name="Anantharaman K."/>
            <person name="Brown C.T."/>
            <person name="Hug L.A."/>
            <person name="Sharon I."/>
            <person name="Castelle C.J."/>
            <person name="Probst A.J."/>
            <person name="Thomas B.C."/>
            <person name="Singh A."/>
            <person name="Wilkins M.J."/>
            <person name="Karaoz U."/>
            <person name="Brodie E.L."/>
            <person name="Williams K.H."/>
            <person name="Hubbard S.S."/>
            <person name="Banfield J.F."/>
        </authorList>
    </citation>
    <scope>NUCLEOTIDE SEQUENCE [LARGE SCALE GENOMIC DNA]</scope>
</reference>
<dbReference type="EMBL" id="MFJN01000026">
    <property type="protein sequence ID" value="OGG21204.1"/>
    <property type="molecule type" value="Genomic_DNA"/>
</dbReference>
<dbReference type="PANTHER" id="PTHR37312:SF1">
    <property type="entry name" value="MEMBRANE-BOUND ACYLTRANSFERASE YKRP-RELATED"/>
    <property type="match status" value="1"/>
</dbReference>
<evidence type="ECO:0000313" key="3">
    <source>
        <dbReference type="EMBL" id="OGG21204.1"/>
    </source>
</evidence>
<dbReference type="AlphaFoldDB" id="A0A1F6A9C7"/>
<dbReference type="InterPro" id="IPR052734">
    <property type="entry name" value="Nod_factor_acetyltransferase"/>
</dbReference>
<feature type="transmembrane region" description="Helical" evidence="1">
    <location>
        <begin position="72"/>
        <end position="90"/>
    </location>
</feature>